<dbReference type="Pfam" id="PF00646">
    <property type="entry name" value="F-box"/>
    <property type="match status" value="1"/>
</dbReference>
<comment type="caution">
    <text evidence="2">The sequence shown here is derived from an EMBL/GenBank/DDBJ whole genome shotgun (WGS) entry which is preliminary data.</text>
</comment>
<gene>
    <name evidence="2" type="ORF">H072_6729</name>
</gene>
<dbReference type="AlphaFoldDB" id="S8A9A5"/>
<evidence type="ECO:0000259" key="1">
    <source>
        <dbReference type="PROSITE" id="PS50181"/>
    </source>
</evidence>
<reference evidence="2 3" key="1">
    <citation type="journal article" date="2013" name="PLoS Genet.">
        <title>Genomic mechanisms accounting for the adaptation to parasitism in nematode-trapping fungi.</title>
        <authorList>
            <person name="Meerupati T."/>
            <person name="Andersson K.M."/>
            <person name="Friman E."/>
            <person name="Kumar D."/>
            <person name="Tunlid A."/>
            <person name="Ahren D."/>
        </authorList>
    </citation>
    <scope>NUCLEOTIDE SEQUENCE [LARGE SCALE GENOMIC DNA]</scope>
    <source>
        <strain evidence="2 3">CBS 200.50</strain>
    </source>
</reference>
<dbReference type="OrthoDB" id="3800738at2759"/>
<reference evidence="3" key="2">
    <citation type="submission" date="2013-04" db="EMBL/GenBank/DDBJ databases">
        <title>Genomic mechanisms accounting for the adaptation to parasitism in nematode-trapping fungi.</title>
        <authorList>
            <person name="Ahren D.G."/>
        </authorList>
    </citation>
    <scope>NUCLEOTIDE SEQUENCE [LARGE SCALE GENOMIC DNA]</scope>
    <source>
        <strain evidence="3">CBS 200.50</strain>
    </source>
</reference>
<organism evidence="2 3">
    <name type="scientific">Dactylellina haptotyla (strain CBS 200.50)</name>
    <name type="common">Nematode-trapping fungus</name>
    <name type="synonym">Monacrosporium haptotylum</name>
    <dbReference type="NCBI Taxonomy" id="1284197"/>
    <lineage>
        <taxon>Eukaryota</taxon>
        <taxon>Fungi</taxon>
        <taxon>Dikarya</taxon>
        <taxon>Ascomycota</taxon>
        <taxon>Pezizomycotina</taxon>
        <taxon>Orbiliomycetes</taxon>
        <taxon>Orbiliales</taxon>
        <taxon>Orbiliaceae</taxon>
        <taxon>Dactylellina</taxon>
    </lineage>
</organism>
<feature type="domain" description="F-box" evidence="1">
    <location>
        <begin position="6"/>
        <end position="53"/>
    </location>
</feature>
<dbReference type="InterPro" id="IPR036047">
    <property type="entry name" value="F-box-like_dom_sf"/>
</dbReference>
<protein>
    <recommendedName>
        <fullName evidence="1">F-box domain-containing protein</fullName>
    </recommendedName>
</protein>
<dbReference type="SMART" id="SM00256">
    <property type="entry name" value="FBOX"/>
    <property type="match status" value="1"/>
</dbReference>
<evidence type="ECO:0000313" key="2">
    <source>
        <dbReference type="EMBL" id="EPS39605.1"/>
    </source>
</evidence>
<dbReference type="EMBL" id="AQGS01000467">
    <property type="protein sequence ID" value="EPS39605.1"/>
    <property type="molecule type" value="Genomic_DNA"/>
</dbReference>
<proteinExistence type="predicted"/>
<dbReference type="Gene3D" id="1.20.1280.50">
    <property type="match status" value="1"/>
</dbReference>
<name>S8A9A5_DACHA</name>
<dbReference type="HOGENOM" id="CLU_860576_0_0_1"/>
<evidence type="ECO:0000313" key="3">
    <source>
        <dbReference type="Proteomes" id="UP000015100"/>
    </source>
</evidence>
<dbReference type="SUPFAM" id="SSF81383">
    <property type="entry name" value="F-box domain"/>
    <property type="match status" value="1"/>
</dbReference>
<dbReference type="PROSITE" id="PS50181">
    <property type="entry name" value="FBOX"/>
    <property type="match status" value="1"/>
</dbReference>
<sequence>MARSNSASIVFFIPEILEQILLYLSIIELRTTARSVCKHWRDLIETSSILKCYLTTGLLPSSIDPRSFNPKAAPQLTPAAHEYLLLFWRKLVDLSEIRGQDPYCKRSGQYVEKLDVLYKKFLPAVEGIVFLVPPPPEYTCCVWVFDCKPHRPLSGREEREVLGSGRIPGRERRRNYRNPLSFVICELFHVPFREQWIYNIQYIAKFEEVDIAVKFRRDVGGVYDDDDDGGGGEDTENDTGTSKVIDRPSAGILVEEKNLRCLFGYTNNTVCWQVVFQTHGETKIGIKDSRIGNRLHAWMDTWSDPGWDSNKALARYLYKKNTD</sequence>
<accession>S8A9A5</accession>
<dbReference type="InterPro" id="IPR001810">
    <property type="entry name" value="F-box_dom"/>
</dbReference>
<dbReference type="Proteomes" id="UP000015100">
    <property type="component" value="Unassembled WGS sequence"/>
</dbReference>
<keyword evidence="3" id="KW-1185">Reference proteome</keyword>